<organism evidence="2 3">
    <name type="scientific">Candidatus Lloydbacteria bacterium RIFCSPLOWO2_01_FULL_50_20</name>
    <dbReference type="NCBI Taxonomy" id="1798665"/>
    <lineage>
        <taxon>Bacteria</taxon>
        <taxon>Candidatus Lloydiibacteriota</taxon>
    </lineage>
</organism>
<dbReference type="Proteomes" id="UP000178534">
    <property type="component" value="Unassembled WGS sequence"/>
</dbReference>
<dbReference type="EMBL" id="MHLP01000018">
    <property type="protein sequence ID" value="OGZ12810.1"/>
    <property type="molecule type" value="Genomic_DNA"/>
</dbReference>
<gene>
    <name evidence="2" type="ORF">A2942_03510</name>
</gene>
<sequence>MDEEAKLEQQFSAACGELSITNTNRALLASFLAPLRNKHLVTRFHYAHSLRVGLLARQIGRFTYHEEKPLFFAGVLHDLGKCQSPIEILGKTDSWNDDDQQTMQAHVLDGYRLLRGRFDVSAEIMLWHHKFQENGYPEKLPPYLHKYRETMRLLIREYGRLVALADVYDALHRTDAKHGEKRTLTRKEIKEKMFEFNPDRTILIEALYKVGILT</sequence>
<dbReference type="Gene3D" id="1.10.3210.10">
    <property type="entry name" value="Hypothetical protein af1432"/>
    <property type="match status" value="1"/>
</dbReference>
<dbReference type="SUPFAM" id="SSF109604">
    <property type="entry name" value="HD-domain/PDEase-like"/>
    <property type="match status" value="1"/>
</dbReference>
<dbReference type="STRING" id="1798665.A2942_03510"/>
<dbReference type="CDD" id="cd00077">
    <property type="entry name" value="HDc"/>
    <property type="match status" value="1"/>
</dbReference>
<dbReference type="SMART" id="SM00471">
    <property type="entry name" value="HDc"/>
    <property type="match status" value="1"/>
</dbReference>
<dbReference type="AlphaFoldDB" id="A0A1G2DIW4"/>
<dbReference type="PANTHER" id="PTHR43155">
    <property type="entry name" value="CYCLIC DI-GMP PHOSPHODIESTERASE PA4108-RELATED"/>
    <property type="match status" value="1"/>
</dbReference>
<proteinExistence type="predicted"/>
<evidence type="ECO:0000313" key="3">
    <source>
        <dbReference type="Proteomes" id="UP000178534"/>
    </source>
</evidence>
<name>A0A1G2DIW4_9BACT</name>
<accession>A0A1G2DIW4</accession>
<dbReference type="InterPro" id="IPR006674">
    <property type="entry name" value="HD_domain"/>
</dbReference>
<comment type="caution">
    <text evidence="2">The sequence shown here is derived from an EMBL/GenBank/DDBJ whole genome shotgun (WGS) entry which is preliminary data.</text>
</comment>
<feature type="domain" description="HD/PDEase" evidence="1">
    <location>
        <begin position="41"/>
        <end position="181"/>
    </location>
</feature>
<dbReference type="PANTHER" id="PTHR43155:SF2">
    <property type="entry name" value="CYCLIC DI-GMP PHOSPHODIESTERASE PA4108"/>
    <property type="match status" value="1"/>
</dbReference>
<reference evidence="2 3" key="1">
    <citation type="journal article" date="2016" name="Nat. Commun.">
        <title>Thousands of microbial genomes shed light on interconnected biogeochemical processes in an aquifer system.</title>
        <authorList>
            <person name="Anantharaman K."/>
            <person name="Brown C.T."/>
            <person name="Hug L.A."/>
            <person name="Sharon I."/>
            <person name="Castelle C.J."/>
            <person name="Probst A.J."/>
            <person name="Thomas B.C."/>
            <person name="Singh A."/>
            <person name="Wilkins M.J."/>
            <person name="Karaoz U."/>
            <person name="Brodie E.L."/>
            <person name="Williams K.H."/>
            <person name="Hubbard S.S."/>
            <person name="Banfield J.F."/>
        </authorList>
    </citation>
    <scope>NUCLEOTIDE SEQUENCE [LARGE SCALE GENOMIC DNA]</scope>
</reference>
<evidence type="ECO:0000313" key="2">
    <source>
        <dbReference type="EMBL" id="OGZ12810.1"/>
    </source>
</evidence>
<protein>
    <recommendedName>
        <fullName evidence="1">HD/PDEase domain-containing protein</fullName>
    </recommendedName>
</protein>
<dbReference type="Pfam" id="PF01966">
    <property type="entry name" value="HD"/>
    <property type="match status" value="1"/>
</dbReference>
<dbReference type="InterPro" id="IPR003607">
    <property type="entry name" value="HD/PDEase_dom"/>
</dbReference>
<evidence type="ECO:0000259" key="1">
    <source>
        <dbReference type="SMART" id="SM00471"/>
    </source>
</evidence>